<sequence>KHYNQNNNHDFLNQSLFGTSDFTDNLLFLYETIFQKFLNTNNNNWGVDDILKAISEEVPIGCKIASMQAEIERLRMAILEYLGETIIATKNDRTVQPQNESLWELSDELLDAFSSTDPKTHKLFAGTQEMNIYKTDKQDTRGRRKKNVVVHKLVAPSPPKNQVQQSQSNQIRSDNARQQSNEDNQCVKRQRRHTTNSEKVILESILSFDSFPEDIAIETLRELQDCSNDWDMQ</sequence>
<feature type="compositionally biased region" description="Polar residues" evidence="1">
    <location>
        <begin position="160"/>
        <end position="184"/>
    </location>
</feature>
<dbReference type="EMBL" id="CAJVPZ010034849">
    <property type="protein sequence ID" value="CAG8747750.1"/>
    <property type="molecule type" value="Genomic_DNA"/>
</dbReference>
<feature type="non-terminal residue" evidence="2">
    <location>
        <position position="233"/>
    </location>
</feature>
<evidence type="ECO:0000313" key="2">
    <source>
        <dbReference type="EMBL" id="CAG8747750.1"/>
    </source>
</evidence>
<keyword evidence="3" id="KW-1185">Reference proteome</keyword>
<feature type="non-terminal residue" evidence="2">
    <location>
        <position position="1"/>
    </location>
</feature>
<evidence type="ECO:0000256" key="1">
    <source>
        <dbReference type="SAM" id="MobiDB-lite"/>
    </source>
</evidence>
<dbReference type="Proteomes" id="UP000789396">
    <property type="component" value="Unassembled WGS sequence"/>
</dbReference>
<protein>
    <submittedName>
        <fullName evidence="2">14473_t:CDS:1</fullName>
    </submittedName>
</protein>
<accession>A0A9N9ISB7</accession>
<evidence type="ECO:0000313" key="3">
    <source>
        <dbReference type="Proteomes" id="UP000789396"/>
    </source>
</evidence>
<comment type="caution">
    <text evidence="2">The sequence shown here is derived from an EMBL/GenBank/DDBJ whole genome shotgun (WGS) entry which is preliminary data.</text>
</comment>
<name>A0A9N9ISB7_9GLOM</name>
<dbReference type="AlphaFoldDB" id="A0A9N9ISB7"/>
<feature type="region of interest" description="Disordered" evidence="1">
    <location>
        <begin position="157"/>
        <end position="194"/>
    </location>
</feature>
<proteinExistence type="predicted"/>
<dbReference type="OrthoDB" id="2449087at2759"/>
<gene>
    <name evidence="2" type="ORF">RFULGI_LOCUS13369</name>
</gene>
<reference evidence="2" key="1">
    <citation type="submission" date="2021-06" db="EMBL/GenBank/DDBJ databases">
        <authorList>
            <person name="Kallberg Y."/>
            <person name="Tangrot J."/>
            <person name="Rosling A."/>
        </authorList>
    </citation>
    <scope>NUCLEOTIDE SEQUENCE</scope>
    <source>
        <strain evidence="2">IN212</strain>
    </source>
</reference>
<organism evidence="2 3">
    <name type="scientific">Racocetra fulgida</name>
    <dbReference type="NCBI Taxonomy" id="60492"/>
    <lineage>
        <taxon>Eukaryota</taxon>
        <taxon>Fungi</taxon>
        <taxon>Fungi incertae sedis</taxon>
        <taxon>Mucoromycota</taxon>
        <taxon>Glomeromycotina</taxon>
        <taxon>Glomeromycetes</taxon>
        <taxon>Diversisporales</taxon>
        <taxon>Gigasporaceae</taxon>
        <taxon>Racocetra</taxon>
    </lineage>
</organism>